<dbReference type="PANTHER" id="PTHR21716">
    <property type="entry name" value="TRANSMEMBRANE PROTEIN"/>
    <property type="match status" value="1"/>
</dbReference>
<evidence type="ECO:0000313" key="9">
    <source>
        <dbReference type="Proteomes" id="UP000191946"/>
    </source>
</evidence>
<dbReference type="PANTHER" id="PTHR21716:SF16">
    <property type="entry name" value="BLL1467 PROTEIN"/>
    <property type="match status" value="1"/>
</dbReference>
<evidence type="ECO:0000256" key="2">
    <source>
        <dbReference type="ARBA" id="ARBA00009773"/>
    </source>
</evidence>
<feature type="transmembrane region" description="Helical" evidence="6">
    <location>
        <begin position="7"/>
        <end position="27"/>
    </location>
</feature>
<accession>A0A4Z4ZSR2</accession>
<gene>
    <name evidence="8" type="ORF">AKG60_06270</name>
    <name evidence="7" type="ORF">HKB21_25065</name>
</gene>
<evidence type="ECO:0000313" key="10">
    <source>
        <dbReference type="Proteomes" id="UP000555836"/>
    </source>
</evidence>
<evidence type="ECO:0000256" key="5">
    <source>
        <dbReference type="ARBA" id="ARBA00023136"/>
    </source>
</evidence>
<name>A0A4Z4ZSR2_VIBPH</name>
<evidence type="ECO:0000256" key="6">
    <source>
        <dbReference type="SAM" id="Phobius"/>
    </source>
</evidence>
<feature type="transmembrane region" description="Helical" evidence="6">
    <location>
        <begin position="201"/>
        <end position="223"/>
    </location>
</feature>
<keyword evidence="4 6" id="KW-1133">Transmembrane helix</keyword>
<evidence type="ECO:0000256" key="1">
    <source>
        <dbReference type="ARBA" id="ARBA00004141"/>
    </source>
</evidence>
<dbReference type="Proteomes" id="UP000555836">
    <property type="component" value="Unassembled WGS sequence"/>
</dbReference>
<feature type="transmembrane region" description="Helical" evidence="6">
    <location>
        <begin position="229"/>
        <end position="256"/>
    </location>
</feature>
<evidence type="ECO:0000256" key="3">
    <source>
        <dbReference type="ARBA" id="ARBA00022692"/>
    </source>
</evidence>
<evidence type="ECO:0000313" key="8">
    <source>
        <dbReference type="EMBL" id="OQK01511.1"/>
    </source>
</evidence>
<dbReference type="EMBL" id="LHQV01000010">
    <property type="protein sequence ID" value="OQK01511.1"/>
    <property type="molecule type" value="Genomic_DNA"/>
</dbReference>
<dbReference type="GO" id="GO:0016020">
    <property type="term" value="C:membrane"/>
    <property type="evidence" value="ECO:0007669"/>
    <property type="project" value="UniProtKB-SubCell"/>
</dbReference>
<feature type="transmembrane region" description="Helical" evidence="6">
    <location>
        <begin position="33"/>
        <end position="50"/>
    </location>
</feature>
<sequence>MNGKLNLPINTVIGVSLLVLLLVPALYFAKPVLLPMVISTFVALLFSPLINYFEDKGLPRTITVVVTLTLLVSVSILGLAAISEPAKQWWAELPSIVQNVSQEVNEVTKASSEHMNAPLEIASDMNIDEMGNNTVFSLLKALATTTPTLLTQAMIVLFMVYFMLNHGRSLFRKSVSRLRGFSKQRQAVELVQALQKDLSRYIGTITLVNAGLGLCVGLVFFVLGLEDPFLWGAFAGVMNFAPYLGPVISMVSFGFVAYLQLDSVSFMLTVVSIYLLLNLIESQFVTPTLLGRRFNLNPLVIFMWLVFWGWLWGGMGLLIGVPLLVCINILADRLALCGSTNI</sequence>
<dbReference type="AlphaFoldDB" id="A0A4Z4ZSR2"/>
<reference evidence="8 9" key="1">
    <citation type="submission" date="2015-08" db="EMBL/GenBank/DDBJ databases">
        <title>Draft Genome Sequences of Vibrio parahaemolyticus Strains.</title>
        <authorList>
            <person name="Gonzalez-Escalona N."/>
            <person name="DePaola A."/>
        </authorList>
    </citation>
    <scope>NUCLEOTIDE SEQUENCE [LARGE SCALE GENOMIC DNA]</scope>
    <source>
        <strain evidence="8 9">CFSAN001621</strain>
    </source>
</reference>
<dbReference type="InterPro" id="IPR002549">
    <property type="entry name" value="AI-2E-like"/>
</dbReference>
<protein>
    <submittedName>
        <fullName evidence="7">AI-2E family transporter</fullName>
    </submittedName>
    <submittedName>
        <fullName evidence="8">Permease</fullName>
    </submittedName>
</protein>
<feature type="transmembrane region" description="Helical" evidence="6">
    <location>
        <begin position="141"/>
        <end position="164"/>
    </location>
</feature>
<comment type="subcellular location">
    <subcellularLocation>
        <location evidence="1">Membrane</location>
        <topology evidence="1">Multi-pass membrane protein</topology>
    </subcellularLocation>
</comment>
<feature type="transmembrane region" description="Helical" evidence="6">
    <location>
        <begin position="62"/>
        <end position="82"/>
    </location>
</feature>
<organism evidence="7 10">
    <name type="scientific">Vibrio parahaemolyticus</name>
    <dbReference type="NCBI Taxonomy" id="670"/>
    <lineage>
        <taxon>Bacteria</taxon>
        <taxon>Pseudomonadati</taxon>
        <taxon>Pseudomonadota</taxon>
        <taxon>Gammaproteobacteria</taxon>
        <taxon>Vibrionales</taxon>
        <taxon>Vibrionaceae</taxon>
        <taxon>Vibrio</taxon>
    </lineage>
</organism>
<dbReference type="RefSeq" id="WP_005496666.1">
    <property type="nucleotide sequence ID" value="NZ_CAMFGX010000002.1"/>
</dbReference>
<dbReference type="Proteomes" id="UP000191946">
    <property type="component" value="Unassembled WGS sequence"/>
</dbReference>
<keyword evidence="9" id="KW-1185">Reference proteome</keyword>
<dbReference type="EMBL" id="JABCLD010002028">
    <property type="protein sequence ID" value="NMU28889.1"/>
    <property type="molecule type" value="Genomic_DNA"/>
</dbReference>
<evidence type="ECO:0000313" key="7">
    <source>
        <dbReference type="EMBL" id="NMU28889.1"/>
    </source>
</evidence>
<reference evidence="7 10" key="2">
    <citation type="submission" date="2020-04" db="EMBL/GenBank/DDBJ databases">
        <title>Whole-genome sequencing of Vibrio spp. from China reveals different genetic environments of blaCTX-M-14 among diverse lineages.</title>
        <authorList>
            <person name="Zheng Z."/>
            <person name="Ye L."/>
            <person name="Chen S."/>
        </authorList>
    </citation>
    <scope>NUCLEOTIDE SEQUENCE [LARGE SCALE GENOMIC DNA]</scope>
    <source>
        <strain evidence="7 10">Vb0574</strain>
    </source>
</reference>
<proteinExistence type="inferred from homology"/>
<dbReference type="GO" id="GO:0055085">
    <property type="term" value="P:transmembrane transport"/>
    <property type="evidence" value="ECO:0007669"/>
    <property type="project" value="TreeGrafter"/>
</dbReference>
<evidence type="ECO:0000256" key="4">
    <source>
        <dbReference type="ARBA" id="ARBA00022989"/>
    </source>
</evidence>
<feature type="transmembrane region" description="Helical" evidence="6">
    <location>
        <begin position="300"/>
        <end position="325"/>
    </location>
</feature>
<keyword evidence="3 6" id="KW-0812">Transmembrane</keyword>
<feature type="transmembrane region" description="Helical" evidence="6">
    <location>
        <begin position="263"/>
        <end position="280"/>
    </location>
</feature>
<comment type="caution">
    <text evidence="7">The sequence shown here is derived from an EMBL/GenBank/DDBJ whole genome shotgun (WGS) entry which is preliminary data.</text>
</comment>
<comment type="similarity">
    <text evidence="2">Belongs to the autoinducer-2 exporter (AI-2E) (TC 2.A.86) family.</text>
</comment>
<dbReference type="Pfam" id="PF01594">
    <property type="entry name" value="AI-2E_transport"/>
    <property type="match status" value="1"/>
</dbReference>
<keyword evidence="5 6" id="KW-0472">Membrane</keyword>